<evidence type="ECO:0000313" key="2">
    <source>
        <dbReference type="Proteomes" id="UP000053424"/>
    </source>
</evidence>
<dbReference type="Proteomes" id="UP000053424">
    <property type="component" value="Unassembled WGS sequence"/>
</dbReference>
<name>A0A0C3CZZ0_HEBCY</name>
<dbReference type="HOGENOM" id="CLU_2441096_0_0_1"/>
<dbReference type="AlphaFoldDB" id="A0A0C3CZZ0"/>
<gene>
    <name evidence="1" type="ORF">M413DRAFT_115349</name>
</gene>
<accession>A0A0C3CZZ0</accession>
<dbReference type="EMBL" id="KN831768">
    <property type="protein sequence ID" value="KIM49729.1"/>
    <property type="molecule type" value="Genomic_DNA"/>
</dbReference>
<organism evidence="1 2">
    <name type="scientific">Hebeloma cylindrosporum</name>
    <dbReference type="NCBI Taxonomy" id="76867"/>
    <lineage>
        <taxon>Eukaryota</taxon>
        <taxon>Fungi</taxon>
        <taxon>Dikarya</taxon>
        <taxon>Basidiomycota</taxon>
        <taxon>Agaricomycotina</taxon>
        <taxon>Agaricomycetes</taxon>
        <taxon>Agaricomycetidae</taxon>
        <taxon>Agaricales</taxon>
        <taxon>Agaricineae</taxon>
        <taxon>Hymenogastraceae</taxon>
        <taxon>Hebeloma</taxon>
    </lineage>
</organism>
<reference evidence="1 2" key="1">
    <citation type="submission" date="2014-04" db="EMBL/GenBank/DDBJ databases">
        <authorList>
            <consortium name="DOE Joint Genome Institute"/>
            <person name="Kuo A."/>
            <person name="Gay G."/>
            <person name="Dore J."/>
            <person name="Kohler A."/>
            <person name="Nagy L.G."/>
            <person name="Floudas D."/>
            <person name="Copeland A."/>
            <person name="Barry K.W."/>
            <person name="Cichocki N."/>
            <person name="Veneault-Fourrey C."/>
            <person name="LaButti K."/>
            <person name="Lindquist E.A."/>
            <person name="Lipzen A."/>
            <person name="Lundell T."/>
            <person name="Morin E."/>
            <person name="Murat C."/>
            <person name="Sun H."/>
            <person name="Tunlid A."/>
            <person name="Henrissat B."/>
            <person name="Grigoriev I.V."/>
            <person name="Hibbett D.S."/>
            <person name="Martin F."/>
            <person name="Nordberg H.P."/>
            <person name="Cantor M.N."/>
            <person name="Hua S.X."/>
        </authorList>
    </citation>
    <scope>NUCLEOTIDE SEQUENCE [LARGE SCALE GENOMIC DNA]</scope>
    <source>
        <strain evidence="2">h7</strain>
    </source>
</reference>
<dbReference type="OrthoDB" id="5817230at2759"/>
<keyword evidence="2" id="KW-1185">Reference proteome</keyword>
<reference evidence="2" key="2">
    <citation type="submission" date="2015-01" db="EMBL/GenBank/DDBJ databases">
        <title>Evolutionary Origins and Diversification of the Mycorrhizal Mutualists.</title>
        <authorList>
            <consortium name="DOE Joint Genome Institute"/>
            <consortium name="Mycorrhizal Genomics Consortium"/>
            <person name="Kohler A."/>
            <person name="Kuo A."/>
            <person name="Nagy L.G."/>
            <person name="Floudas D."/>
            <person name="Copeland A."/>
            <person name="Barry K.W."/>
            <person name="Cichocki N."/>
            <person name="Veneault-Fourrey C."/>
            <person name="LaButti K."/>
            <person name="Lindquist E.A."/>
            <person name="Lipzen A."/>
            <person name="Lundell T."/>
            <person name="Morin E."/>
            <person name="Murat C."/>
            <person name="Riley R."/>
            <person name="Ohm R."/>
            <person name="Sun H."/>
            <person name="Tunlid A."/>
            <person name="Henrissat B."/>
            <person name="Grigoriev I.V."/>
            <person name="Hibbett D.S."/>
            <person name="Martin F."/>
        </authorList>
    </citation>
    <scope>NUCLEOTIDE SEQUENCE [LARGE SCALE GENOMIC DNA]</scope>
    <source>
        <strain evidence="2">h7</strain>
    </source>
</reference>
<evidence type="ECO:0000313" key="1">
    <source>
        <dbReference type="EMBL" id="KIM49729.1"/>
    </source>
</evidence>
<proteinExistence type="predicted"/>
<sequence>MRSISCHEPLPWQLVHFVSSAILEAMPASTWLSSLRTYWFNSIERMSSPSYPVYTFAQDILRSSSSVKTSRITEIEFNVGNVGPQGRRRM</sequence>
<protein>
    <submittedName>
        <fullName evidence="1">Uncharacterized protein</fullName>
    </submittedName>
</protein>